<comment type="caution">
    <text evidence="2">The sequence shown here is derived from an EMBL/GenBank/DDBJ whole genome shotgun (WGS) entry which is preliminary data.</text>
</comment>
<proteinExistence type="predicted"/>
<keyword evidence="3" id="KW-1185">Reference proteome</keyword>
<dbReference type="RefSeq" id="WP_127528172.1">
    <property type="nucleotide sequence ID" value="NZ_JAMDMW010000074.1"/>
</dbReference>
<evidence type="ECO:0000313" key="3">
    <source>
        <dbReference type="Proteomes" id="UP001527099"/>
    </source>
</evidence>
<protein>
    <submittedName>
        <fullName evidence="2">Uncharacterized protein</fullName>
    </submittedName>
</protein>
<keyword evidence="1" id="KW-0812">Transmembrane</keyword>
<gene>
    <name evidence="2" type="ORF">M5X19_00125</name>
</gene>
<evidence type="ECO:0000256" key="1">
    <source>
        <dbReference type="SAM" id="Phobius"/>
    </source>
</evidence>
<dbReference type="EMBL" id="JAMDMX010000001">
    <property type="protein sequence ID" value="MCY9691343.1"/>
    <property type="molecule type" value="Genomic_DNA"/>
</dbReference>
<keyword evidence="1" id="KW-1133">Transmembrane helix</keyword>
<dbReference type="Proteomes" id="UP001527099">
    <property type="component" value="Unassembled WGS sequence"/>
</dbReference>
<organism evidence="2 3">
    <name type="scientific">Paenibacillus alginolyticus</name>
    <dbReference type="NCBI Taxonomy" id="59839"/>
    <lineage>
        <taxon>Bacteria</taxon>
        <taxon>Bacillati</taxon>
        <taxon>Bacillota</taxon>
        <taxon>Bacilli</taxon>
        <taxon>Bacillales</taxon>
        <taxon>Paenibacillaceae</taxon>
        <taxon>Paenibacillus</taxon>
    </lineage>
</organism>
<feature type="transmembrane region" description="Helical" evidence="1">
    <location>
        <begin position="5"/>
        <end position="23"/>
    </location>
</feature>
<keyword evidence="1" id="KW-0472">Membrane</keyword>
<sequence length="105" mass="11754">MKKSVLCFCLAMVPSIATIFLLIEFFPYTGLGRVVSIPATLFVNATILLISLLITQKFKSRVYKSLIWIAAIPISVLVAIALHPQEYLPSVVTQLREMIFTHTTE</sequence>
<feature type="transmembrane region" description="Helical" evidence="1">
    <location>
        <begin position="35"/>
        <end position="54"/>
    </location>
</feature>
<evidence type="ECO:0000313" key="2">
    <source>
        <dbReference type="EMBL" id="MCY9691343.1"/>
    </source>
</evidence>
<feature type="transmembrane region" description="Helical" evidence="1">
    <location>
        <begin position="66"/>
        <end position="83"/>
    </location>
</feature>
<reference evidence="2 3" key="1">
    <citation type="submission" date="2022-05" db="EMBL/GenBank/DDBJ databases">
        <title>Genome Sequencing of Bee-Associated Microbes.</title>
        <authorList>
            <person name="Dunlap C."/>
        </authorList>
    </citation>
    <scope>NUCLEOTIDE SEQUENCE [LARGE SCALE GENOMIC DNA]</scope>
    <source>
        <strain evidence="2 3">NRRL B-14421</strain>
    </source>
</reference>
<name>A0ABT4G591_9BACL</name>
<accession>A0ABT4G591</accession>